<dbReference type="AlphaFoldDB" id="A0A3P9I413"/>
<sequence>GDPFGRRRTHPYEGSLLFKREKNKKFVGTFLVKKKLHVNINVSCNHLLKSKGLMGLEPKILMEWDHAGLQKKQLPDYFDVILSKR</sequence>
<name>A0A3P9I413_ORYLA</name>
<organism evidence="1 2">
    <name type="scientific">Oryzias latipes</name>
    <name type="common">Japanese rice fish</name>
    <name type="synonym">Japanese killifish</name>
    <dbReference type="NCBI Taxonomy" id="8090"/>
    <lineage>
        <taxon>Eukaryota</taxon>
        <taxon>Metazoa</taxon>
        <taxon>Chordata</taxon>
        <taxon>Craniata</taxon>
        <taxon>Vertebrata</taxon>
        <taxon>Euteleostomi</taxon>
        <taxon>Actinopterygii</taxon>
        <taxon>Neopterygii</taxon>
        <taxon>Teleostei</taxon>
        <taxon>Neoteleostei</taxon>
        <taxon>Acanthomorphata</taxon>
        <taxon>Ovalentaria</taxon>
        <taxon>Atherinomorphae</taxon>
        <taxon>Beloniformes</taxon>
        <taxon>Adrianichthyidae</taxon>
        <taxon>Oryziinae</taxon>
        <taxon>Oryzias</taxon>
    </lineage>
</organism>
<protein>
    <submittedName>
        <fullName evidence="1">Uncharacterized protein</fullName>
    </submittedName>
</protein>
<reference evidence="1" key="3">
    <citation type="submission" date="2025-08" db="UniProtKB">
        <authorList>
            <consortium name="Ensembl"/>
        </authorList>
    </citation>
    <scope>IDENTIFICATION</scope>
    <source>
        <strain evidence="1">HSOK</strain>
    </source>
</reference>
<evidence type="ECO:0000313" key="2">
    <source>
        <dbReference type="Proteomes" id="UP000265200"/>
    </source>
</evidence>
<evidence type="ECO:0000313" key="1">
    <source>
        <dbReference type="Ensembl" id="ENSORLP00015014755.1"/>
    </source>
</evidence>
<accession>A0A3P9I413</accession>
<reference key="1">
    <citation type="journal article" date="2007" name="Nature">
        <title>The medaka draft genome and insights into vertebrate genome evolution.</title>
        <authorList>
            <person name="Kasahara M."/>
            <person name="Naruse K."/>
            <person name="Sasaki S."/>
            <person name="Nakatani Y."/>
            <person name="Qu W."/>
            <person name="Ahsan B."/>
            <person name="Yamada T."/>
            <person name="Nagayasu Y."/>
            <person name="Doi K."/>
            <person name="Kasai Y."/>
            <person name="Jindo T."/>
            <person name="Kobayashi D."/>
            <person name="Shimada A."/>
            <person name="Toyoda A."/>
            <person name="Kuroki Y."/>
            <person name="Fujiyama A."/>
            <person name="Sasaki T."/>
            <person name="Shimizu A."/>
            <person name="Asakawa S."/>
            <person name="Shimizu N."/>
            <person name="Hashimoto S."/>
            <person name="Yang J."/>
            <person name="Lee Y."/>
            <person name="Matsushima K."/>
            <person name="Sugano S."/>
            <person name="Sakaizumi M."/>
            <person name="Narita T."/>
            <person name="Ohishi K."/>
            <person name="Haga S."/>
            <person name="Ohta F."/>
            <person name="Nomoto H."/>
            <person name="Nogata K."/>
            <person name="Morishita T."/>
            <person name="Endo T."/>
            <person name="Shin-I T."/>
            <person name="Takeda H."/>
            <person name="Morishita S."/>
            <person name="Kohara Y."/>
        </authorList>
    </citation>
    <scope>NUCLEOTIDE SEQUENCE [LARGE SCALE GENOMIC DNA]</scope>
    <source>
        <strain>Hd-rR</strain>
    </source>
</reference>
<reference evidence="1" key="4">
    <citation type="submission" date="2025-09" db="UniProtKB">
        <authorList>
            <consortium name="Ensembl"/>
        </authorList>
    </citation>
    <scope>IDENTIFICATION</scope>
    <source>
        <strain evidence="1">HSOK</strain>
    </source>
</reference>
<reference evidence="1 2" key="2">
    <citation type="submission" date="2017-04" db="EMBL/GenBank/DDBJ databases">
        <title>CpG methylation of centromeres and impact of large insertions on vertebrate speciation.</title>
        <authorList>
            <person name="Ichikawa K."/>
            <person name="Yoshimura J."/>
            <person name="Morishita S."/>
        </authorList>
    </citation>
    <scope>NUCLEOTIDE SEQUENCE</scope>
    <source>
        <strain evidence="1 2">HSOK</strain>
    </source>
</reference>
<dbReference type="Proteomes" id="UP000265200">
    <property type="component" value="Chromosome 13"/>
</dbReference>
<proteinExistence type="predicted"/>
<dbReference type="Ensembl" id="ENSORLT00015022478.1">
    <property type="protein sequence ID" value="ENSORLP00015014755.1"/>
    <property type="gene ID" value="ENSORLG00015015677.1"/>
</dbReference>